<protein>
    <submittedName>
        <fullName evidence="6">Membrane protein required for colicin V production</fullName>
    </submittedName>
</protein>
<organism evidence="6 7">
    <name type="scientific">Flavobacterium arsenatis</name>
    <dbReference type="NCBI Taxonomy" id="1484332"/>
    <lineage>
        <taxon>Bacteria</taxon>
        <taxon>Pseudomonadati</taxon>
        <taxon>Bacteroidota</taxon>
        <taxon>Flavobacteriia</taxon>
        <taxon>Flavobacteriales</taxon>
        <taxon>Flavobacteriaceae</taxon>
        <taxon>Flavobacterium</taxon>
    </lineage>
</organism>
<reference evidence="6 7" key="1">
    <citation type="submission" date="2023-07" db="EMBL/GenBank/DDBJ databases">
        <title>Sorghum-associated microbial communities from plants grown in Nebraska, USA.</title>
        <authorList>
            <person name="Schachtman D."/>
        </authorList>
    </citation>
    <scope>NUCLEOTIDE SEQUENCE [LARGE SCALE GENOMIC DNA]</scope>
    <source>
        <strain evidence="6 7">3773</strain>
    </source>
</reference>
<gene>
    <name evidence="6" type="ORF">J2X31_003010</name>
</gene>
<dbReference type="Pfam" id="PF02674">
    <property type="entry name" value="Colicin_V"/>
    <property type="match status" value="1"/>
</dbReference>
<evidence type="ECO:0000256" key="5">
    <source>
        <dbReference type="SAM" id="Phobius"/>
    </source>
</evidence>
<comment type="subcellular location">
    <subcellularLocation>
        <location evidence="1">Membrane</location>
        <topology evidence="1">Multi-pass membrane protein</topology>
    </subcellularLocation>
</comment>
<feature type="transmembrane region" description="Helical" evidence="5">
    <location>
        <begin position="63"/>
        <end position="83"/>
    </location>
</feature>
<proteinExistence type="predicted"/>
<sequence>MNLFDIILGGFLIYGIIRGVWNGFFVELASFVSLILGIYIAIKFSFLTQSIIESHVSWSPKTVQIVAFALTFVLVVVGITALAKAFTTLANFASLGMINKIGGGFFGLLKTILILSVSLHFFHKFNEKTEIVEKETLVESLIYYPTLEISGLVYPALENWFMEFKEGDKTEN</sequence>
<feature type="transmembrane region" description="Helical" evidence="5">
    <location>
        <begin position="103"/>
        <end position="122"/>
    </location>
</feature>
<keyword evidence="2 5" id="KW-0812">Transmembrane</keyword>
<dbReference type="InterPro" id="IPR003825">
    <property type="entry name" value="Colicin-V_CvpA"/>
</dbReference>
<evidence type="ECO:0000313" key="7">
    <source>
        <dbReference type="Proteomes" id="UP001255185"/>
    </source>
</evidence>
<evidence type="ECO:0000256" key="2">
    <source>
        <dbReference type="ARBA" id="ARBA00022692"/>
    </source>
</evidence>
<keyword evidence="4 5" id="KW-0472">Membrane</keyword>
<keyword evidence="3 5" id="KW-1133">Transmembrane helix</keyword>
<evidence type="ECO:0000313" key="6">
    <source>
        <dbReference type="EMBL" id="MDR6968984.1"/>
    </source>
</evidence>
<comment type="caution">
    <text evidence="6">The sequence shown here is derived from an EMBL/GenBank/DDBJ whole genome shotgun (WGS) entry which is preliminary data.</text>
</comment>
<dbReference type="EMBL" id="JAVDVI010000014">
    <property type="protein sequence ID" value="MDR6968984.1"/>
    <property type="molecule type" value="Genomic_DNA"/>
</dbReference>
<evidence type="ECO:0000256" key="4">
    <source>
        <dbReference type="ARBA" id="ARBA00023136"/>
    </source>
</evidence>
<dbReference type="PANTHER" id="PTHR37306:SF1">
    <property type="entry name" value="COLICIN V PRODUCTION PROTEIN"/>
    <property type="match status" value="1"/>
</dbReference>
<keyword evidence="7" id="KW-1185">Reference proteome</keyword>
<dbReference type="PANTHER" id="PTHR37306">
    <property type="entry name" value="COLICIN V PRODUCTION PROTEIN"/>
    <property type="match status" value="1"/>
</dbReference>
<dbReference type="RefSeq" id="WP_310027664.1">
    <property type="nucleotide sequence ID" value="NZ_JAVDVI010000014.1"/>
</dbReference>
<evidence type="ECO:0000256" key="1">
    <source>
        <dbReference type="ARBA" id="ARBA00004141"/>
    </source>
</evidence>
<name>A0ABU1TSX3_9FLAO</name>
<accession>A0ABU1TSX3</accession>
<dbReference type="Proteomes" id="UP001255185">
    <property type="component" value="Unassembled WGS sequence"/>
</dbReference>
<evidence type="ECO:0000256" key="3">
    <source>
        <dbReference type="ARBA" id="ARBA00022989"/>
    </source>
</evidence>
<feature type="transmembrane region" description="Helical" evidence="5">
    <location>
        <begin position="20"/>
        <end position="42"/>
    </location>
</feature>